<evidence type="ECO:0000313" key="3">
    <source>
        <dbReference type="EMBL" id="ABQ03638.1"/>
    </source>
</evidence>
<dbReference type="Proteomes" id="UP000006694">
    <property type="component" value="Chromosome"/>
</dbReference>
<dbReference type="InterPro" id="IPR022409">
    <property type="entry name" value="PKD/Chitinase_dom"/>
</dbReference>
<dbReference type="SMART" id="SM00089">
    <property type="entry name" value="PKD"/>
    <property type="match status" value="3"/>
</dbReference>
<evidence type="ECO:0000256" key="1">
    <source>
        <dbReference type="SAM" id="SignalP"/>
    </source>
</evidence>
<dbReference type="KEGG" id="fjo:Fjoh_0603"/>
<evidence type="ECO:0000259" key="2">
    <source>
        <dbReference type="SMART" id="SM00089"/>
    </source>
</evidence>
<dbReference type="InterPro" id="IPR035986">
    <property type="entry name" value="PKD_dom_sf"/>
</dbReference>
<feature type="domain" description="PKD/Chitinase" evidence="2">
    <location>
        <begin position="233"/>
        <end position="314"/>
    </location>
</feature>
<feature type="chain" id="PRO_5030164691" evidence="1">
    <location>
        <begin position="27"/>
        <end position="927"/>
    </location>
</feature>
<dbReference type="STRING" id="376686.Fjoh_0603"/>
<keyword evidence="4" id="KW-1185">Reference proteome</keyword>
<feature type="domain" description="PKD/Chitinase" evidence="2">
    <location>
        <begin position="127"/>
        <end position="214"/>
    </location>
</feature>
<accession>A5FMD3</accession>
<protein>
    <submittedName>
        <fullName evidence="3">PKD domain containing protein</fullName>
    </submittedName>
</protein>
<dbReference type="eggNOG" id="COG4886">
    <property type="taxonomic scope" value="Bacteria"/>
</dbReference>
<proteinExistence type="predicted"/>
<dbReference type="EMBL" id="CP000685">
    <property type="protein sequence ID" value="ABQ03638.1"/>
    <property type="molecule type" value="Genomic_DNA"/>
</dbReference>
<dbReference type="HOGENOM" id="CLU_315167_0_0_10"/>
<dbReference type="InterPro" id="IPR013783">
    <property type="entry name" value="Ig-like_fold"/>
</dbReference>
<keyword evidence="1" id="KW-0732">Signal</keyword>
<dbReference type="GeneID" id="31763475"/>
<name>A5FMD3_FLAJ1</name>
<dbReference type="Gene3D" id="2.60.40.10">
    <property type="entry name" value="Immunoglobulins"/>
    <property type="match status" value="3"/>
</dbReference>
<dbReference type="SUPFAM" id="SSF49299">
    <property type="entry name" value="PKD domain"/>
    <property type="match status" value="3"/>
</dbReference>
<dbReference type="AlphaFoldDB" id="A5FMD3"/>
<dbReference type="OrthoDB" id="1303571at2"/>
<organism evidence="3 4">
    <name type="scientific">Flavobacterium johnsoniae (strain ATCC 17061 / DSM 2064 / JCM 8514 / BCRC 14874 / CCUG 350202 / NBRC 14942 / NCIMB 11054 / UW101)</name>
    <name type="common">Cytophaga johnsonae</name>
    <dbReference type="NCBI Taxonomy" id="376686"/>
    <lineage>
        <taxon>Bacteria</taxon>
        <taxon>Pseudomonadati</taxon>
        <taxon>Bacteroidota</taxon>
        <taxon>Flavobacteriia</taxon>
        <taxon>Flavobacteriales</taxon>
        <taxon>Flavobacteriaceae</taxon>
        <taxon>Flavobacterium</taxon>
    </lineage>
</organism>
<sequence>MVNDFKIKKYWITALCTVLFSLAGFSQGLSDATIGFNLSKETEVLKKQGLKDEDLTKEIARLRKIKMASFIIIKNKEAAAIQENKMKPLAKSILTKNIKTASKISSLAKTEMECSYDYYRAGRIQYAGGPTYDQNSVKINTPANITFYKYYNGTNGNLSYEWKLYNPDGIVIDTKNTSNFSITLPAVGAYKIVLTLTDAIGCSEFEATLYVRDSNNCVISPEERNGTIYTPRNSDQLVENRESIVTLSPSGFSTNNLIYKWDLFDVNGSNIFTSSEPEFKFTPPAKGQFLINLKITDPNGCSTTYTRNVETVDICTYTQYDDYFDIMAPEESAGGRVSFAKVGQRVTLEPVFFSGGNKEFTYSWKLFDPKGQQIGTGSHRVFPFTPTEPGYYTLTADLTNLETGCILTAKKTVASQIENGCVLTNPKSSEVYELYLKFVKKLIERLVLGETDEQINSSIAMPEFMALKPYIKNGVGDKIYNFVSIQEGYGDQRVNGINFSFSPEREYDIHIYSIDGVYYNSEYSTPEDLEYNISSAIFTNISQYIAADDFFVSCQVINGGKKAKTGKVVLEPYECTRESEVRNIIFCPGEGSNCTPEIVGTIKSNFPFIYPKTEYSFYFETIIPNLTYSWSITSETGEVLSTSDTDITTPYRYTFLNEGIYFVKLTAKNELGCTTNFTKKIIVDNKRCANDSNNFTFETEENGVTYIWTTTDINGNIVDTVTNTSGNYSFTTNTAGTYEVKLTANAEKKCETIFAKTIFVENCTPVVVVSCTQNNPLTPKIHQLFINLINKAATTPNGVDVNTYAKTEIAALAPYTFGPNAKIFNFSNDSSSVSFSFTENYTGIDVYIPKSSQGTITGIDLSKYESSSSKTIVETNYTNGSSNLTNGYVTNIDFCPSIDCTPITGVINIVKRGTASTNKKTNSSSKI</sequence>
<dbReference type="RefSeq" id="WP_012022693.1">
    <property type="nucleotide sequence ID" value="NC_009441.1"/>
</dbReference>
<dbReference type="CDD" id="cd00146">
    <property type="entry name" value="PKD"/>
    <property type="match status" value="1"/>
</dbReference>
<reference evidence="3 4" key="1">
    <citation type="journal article" date="2009" name="Appl. Environ. Microbiol.">
        <title>Novel features of the polysaccharide-digesting gliding bacterium Flavobacterium johnsoniae as revealed by genome sequence analysis.</title>
        <authorList>
            <person name="McBride M.J."/>
            <person name="Xie G."/>
            <person name="Martens E.C."/>
            <person name="Lapidus A."/>
            <person name="Henrissat B."/>
            <person name="Rhodes R.G."/>
            <person name="Goltsman E."/>
            <person name="Wang W."/>
            <person name="Xu J."/>
            <person name="Hunnicutt D.W."/>
            <person name="Staroscik A.M."/>
            <person name="Hoover T.R."/>
            <person name="Cheng Y.Q."/>
            <person name="Stein J.L."/>
        </authorList>
    </citation>
    <scope>NUCLEOTIDE SEQUENCE [LARGE SCALE GENOMIC DNA]</scope>
    <source>
        <strain evidence="4">ATCC 17061 / DSM 2064 / JCM 8514 / BCRC 14874 / CCUG 350202 / NBRC 14942 / NCIMB 11054 / UW101</strain>
    </source>
</reference>
<gene>
    <name evidence="3" type="ordered locus">Fjoh_0603</name>
</gene>
<evidence type="ECO:0000313" key="4">
    <source>
        <dbReference type="Proteomes" id="UP000006694"/>
    </source>
</evidence>
<feature type="domain" description="PKD/Chitinase" evidence="2">
    <location>
        <begin position="599"/>
        <end position="686"/>
    </location>
</feature>
<dbReference type="eggNOG" id="COG3291">
    <property type="taxonomic scope" value="Bacteria"/>
</dbReference>
<feature type="signal peptide" evidence="1">
    <location>
        <begin position="1"/>
        <end position="26"/>
    </location>
</feature>